<dbReference type="PANTHER" id="PTHR46025:SF3">
    <property type="entry name" value="XYLOSYLTRANSFERASE OXT"/>
    <property type="match status" value="1"/>
</dbReference>
<gene>
    <name evidence="15" type="ORF">Q3M24_10290</name>
</gene>
<protein>
    <recommendedName>
        <fullName evidence="14">Peptide O-xylosyltransferase</fullName>
    </recommendedName>
</protein>
<dbReference type="GO" id="GO:0030158">
    <property type="term" value="F:protein xylosyltransferase activity"/>
    <property type="evidence" value="ECO:0007669"/>
    <property type="project" value="InterPro"/>
</dbReference>
<evidence type="ECO:0000256" key="1">
    <source>
        <dbReference type="ARBA" id="ARBA00004323"/>
    </source>
</evidence>
<keyword evidence="9" id="KW-1133">Transmembrane helix</keyword>
<keyword evidence="11" id="KW-0472">Membrane</keyword>
<keyword evidence="13" id="KW-0325">Glycoprotein</keyword>
<keyword evidence="4" id="KW-0808">Transferase</keyword>
<reference evidence="15" key="2">
    <citation type="submission" date="2024-06" db="EMBL/GenBank/DDBJ databases">
        <authorList>
            <person name="Plum-Jensen L.E."/>
            <person name="Schramm A."/>
            <person name="Marshall I.P.G."/>
        </authorList>
    </citation>
    <scope>NUCLEOTIDE SEQUENCE</scope>
    <source>
        <strain evidence="15">Rat1</strain>
    </source>
</reference>
<dbReference type="GO" id="GO:0016020">
    <property type="term" value="C:membrane"/>
    <property type="evidence" value="ECO:0007669"/>
    <property type="project" value="InterPro"/>
</dbReference>
<accession>A0AAU8M1L2</accession>
<evidence type="ECO:0000256" key="14">
    <source>
        <dbReference type="ARBA" id="ARBA00042865"/>
    </source>
</evidence>
<sequence>MKIAYLILAHNNPKQLHRLVKSLASSSSGIFVHIDRKSDIKNFSEVMNESVSFSRERVAVYWRDFSIVEATLILLREAVAHIDQFDYYVVLSGNDYPLRSQAYIINFFNKNKGREFMNIIQMPCKRAGKPLFRLTTYKPRPGDSKLSKTICKIPSRLLSALSYRRDYQLYFQGLQPYAGSAWWALSREACQHILHFIEEEKQLIDFYKNTINPDESLFQTILGNSPYQSRIVRNVTYTDWSGGRAHPINLTERHLEFFQKKPIILEDIYGKGELLFARKFSNDAEKLIRKLDQIIRESED</sequence>
<evidence type="ECO:0000256" key="8">
    <source>
        <dbReference type="ARBA" id="ARBA00022968"/>
    </source>
</evidence>
<keyword evidence="12" id="KW-1015">Disulfide bond</keyword>
<organism evidence="15">
    <name type="scientific">Candidatus Electrothrix aestuarii</name>
    <dbReference type="NCBI Taxonomy" id="3062594"/>
    <lineage>
        <taxon>Bacteria</taxon>
        <taxon>Pseudomonadati</taxon>
        <taxon>Thermodesulfobacteriota</taxon>
        <taxon>Desulfobulbia</taxon>
        <taxon>Desulfobulbales</taxon>
        <taxon>Desulfobulbaceae</taxon>
        <taxon>Candidatus Electrothrix</taxon>
    </lineage>
</organism>
<evidence type="ECO:0000256" key="10">
    <source>
        <dbReference type="ARBA" id="ARBA00023034"/>
    </source>
</evidence>
<dbReference type="GO" id="GO:0046872">
    <property type="term" value="F:metal ion binding"/>
    <property type="evidence" value="ECO:0007669"/>
    <property type="project" value="UniProtKB-KW"/>
</dbReference>
<reference evidence="15" key="1">
    <citation type="journal article" date="2024" name="Syst. Appl. Microbiol.">
        <title>First single-strain enrichments of Electrothrix cable bacteria, description of E. aestuarii sp. nov. and E. rattekaaiensis sp. nov., and proposal of a cable bacteria taxonomy following the rules of the SeqCode.</title>
        <authorList>
            <person name="Plum-Jensen L.E."/>
            <person name="Schramm A."/>
            <person name="Marshall I.P.G."/>
        </authorList>
    </citation>
    <scope>NUCLEOTIDE SEQUENCE</scope>
    <source>
        <strain evidence="15">Rat1</strain>
    </source>
</reference>
<evidence type="ECO:0000256" key="7">
    <source>
        <dbReference type="ARBA" id="ARBA00022824"/>
    </source>
</evidence>
<evidence type="ECO:0000256" key="5">
    <source>
        <dbReference type="ARBA" id="ARBA00022692"/>
    </source>
</evidence>
<evidence type="ECO:0000256" key="9">
    <source>
        <dbReference type="ARBA" id="ARBA00022989"/>
    </source>
</evidence>
<dbReference type="InterPro" id="IPR043538">
    <property type="entry name" value="XYLT"/>
</dbReference>
<name>A0AAU8M1L2_9BACT</name>
<dbReference type="Pfam" id="PF02485">
    <property type="entry name" value="Branch"/>
    <property type="match status" value="1"/>
</dbReference>
<dbReference type="PANTHER" id="PTHR46025">
    <property type="entry name" value="XYLOSYLTRANSFERASE OXT"/>
    <property type="match status" value="1"/>
</dbReference>
<evidence type="ECO:0000313" key="15">
    <source>
        <dbReference type="EMBL" id="XCN75094.1"/>
    </source>
</evidence>
<evidence type="ECO:0000256" key="11">
    <source>
        <dbReference type="ARBA" id="ARBA00023136"/>
    </source>
</evidence>
<dbReference type="GO" id="GO:0050650">
    <property type="term" value="P:chondroitin sulfate proteoglycan biosynthetic process"/>
    <property type="evidence" value="ECO:0007669"/>
    <property type="project" value="TreeGrafter"/>
</dbReference>
<proteinExistence type="predicted"/>
<keyword evidence="3" id="KW-0328">Glycosyltransferase</keyword>
<evidence type="ECO:0000256" key="2">
    <source>
        <dbReference type="ARBA" id="ARBA00004648"/>
    </source>
</evidence>
<dbReference type="EMBL" id="CP159373">
    <property type="protein sequence ID" value="XCN75094.1"/>
    <property type="molecule type" value="Genomic_DNA"/>
</dbReference>
<keyword evidence="6" id="KW-0479">Metal-binding</keyword>
<evidence type="ECO:0000256" key="13">
    <source>
        <dbReference type="ARBA" id="ARBA00023180"/>
    </source>
</evidence>
<keyword evidence="7" id="KW-0256">Endoplasmic reticulum</keyword>
<dbReference type="AlphaFoldDB" id="A0AAU8M1L2"/>
<keyword evidence="5" id="KW-0812">Transmembrane</keyword>
<dbReference type="InterPro" id="IPR003406">
    <property type="entry name" value="Glyco_trans_14"/>
</dbReference>
<dbReference type="GO" id="GO:0015012">
    <property type="term" value="P:heparan sulfate proteoglycan biosynthetic process"/>
    <property type="evidence" value="ECO:0007669"/>
    <property type="project" value="TreeGrafter"/>
</dbReference>
<evidence type="ECO:0000256" key="3">
    <source>
        <dbReference type="ARBA" id="ARBA00022676"/>
    </source>
</evidence>
<comment type="subcellular location">
    <subcellularLocation>
        <location evidence="2">Endoplasmic reticulum membrane</location>
        <topology evidence="2">Single-pass type II membrane protein</topology>
    </subcellularLocation>
    <subcellularLocation>
        <location evidence="1">Golgi apparatus membrane</location>
        <topology evidence="1">Single-pass type II membrane protein</topology>
    </subcellularLocation>
</comment>
<evidence type="ECO:0000256" key="6">
    <source>
        <dbReference type="ARBA" id="ARBA00022723"/>
    </source>
</evidence>
<dbReference type="KEGG" id="eaj:Q3M24_10290"/>
<keyword evidence="8" id="KW-0735">Signal-anchor</keyword>
<keyword evidence="10" id="KW-0333">Golgi apparatus</keyword>
<evidence type="ECO:0000256" key="12">
    <source>
        <dbReference type="ARBA" id="ARBA00023157"/>
    </source>
</evidence>
<evidence type="ECO:0000256" key="4">
    <source>
        <dbReference type="ARBA" id="ARBA00022679"/>
    </source>
</evidence>